<dbReference type="EMBL" id="MAIC01000011">
    <property type="protein sequence ID" value="OPB78714.1"/>
    <property type="molecule type" value="Genomic_DNA"/>
</dbReference>
<reference evidence="2 3" key="2">
    <citation type="submission" date="2016-07" db="EMBL/GenBank/DDBJ databases">
        <title>Revisiting the Taxonomy of the Elizabethkingia Genus based on Whole-Genome Sequencing, Optical Mapping, and MALDI-TOF.</title>
        <authorList>
            <person name="Nicholson A.C."/>
        </authorList>
    </citation>
    <scope>NUCLEOTIDE SEQUENCE [LARGE SCALE GENOMIC DNA]</scope>
    <source>
        <strain evidence="2 3">C1558</strain>
    </source>
</reference>
<dbReference type="Proteomes" id="UP000190816">
    <property type="component" value="Unassembled WGS sequence"/>
</dbReference>
<dbReference type="AlphaFoldDB" id="A0AAJ3NF74"/>
<reference evidence="1 4" key="1">
    <citation type="submission" date="2016-06" db="EMBL/GenBank/DDBJ databases">
        <authorList>
            <person name="Nicholson A.C."/>
        </authorList>
    </citation>
    <scope>NUCLEOTIDE SEQUENCE [LARGE SCALE GENOMIC DNA]</scope>
    <source>
        <strain evidence="1 4">G4123</strain>
    </source>
</reference>
<evidence type="ECO:0000313" key="3">
    <source>
        <dbReference type="Proteomes" id="UP000190016"/>
    </source>
</evidence>
<gene>
    <name evidence="1" type="ORF">BAY32_00830</name>
    <name evidence="2" type="ORF">BB021_00275</name>
</gene>
<dbReference type="EMBL" id="MBDS01000002">
    <property type="protein sequence ID" value="OPB92874.1"/>
    <property type="molecule type" value="Genomic_DNA"/>
</dbReference>
<organism evidence="1 4">
    <name type="scientific">Elizabethkingia ursingii</name>
    <dbReference type="NCBI Taxonomy" id="1756150"/>
    <lineage>
        <taxon>Bacteria</taxon>
        <taxon>Pseudomonadati</taxon>
        <taxon>Bacteroidota</taxon>
        <taxon>Flavobacteriia</taxon>
        <taxon>Flavobacteriales</taxon>
        <taxon>Weeksellaceae</taxon>
        <taxon>Elizabethkingia</taxon>
    </lineage>
</organism>
<sequence length="213" mass="25149">MIKLLASSMLFMCVFGFSQGVKEKLGIIFKIDGPYKVNRNYIIYGLQKNTSPNDDYSEVFNFLKKENPIQRIENFYTEKLNNRYQLVLINEDLSEENFPLFQPKKNRYYRLDITKIKTKYDVEKVLIVDGIYGLEFENIAMLSGDKRTTVSLNNYIVNTVNNEIIEKFQVSDIKNIRKKGLINPPHYPNVEESMNRLLLERIFPRIEINLEKK</sequence>
<dbReference type="KEGG" id="ego:BBD34_14360"/>
<dbReference type="RefSeq" id="WP_078404074.1">
    <property type="nucleotide sequence ID" value="NZ_CP016377.1"/>
</dbReference>
<dbReference type="Proteomes" id="UP000190016">
    <property type="component" value="Unassembled WGS sequence"/>
</dbReference>
<evidence type="ECO:0000313" key="2">
    <source>
        <dbReference type="EMBL" id="OPB92874.1"/>
    </source>
</evidence>
<evidence type="ECO:0000313" key="4">
    <source>
        <dbReference type="Proteomes" id="UP000190816"/>
    </source>
</evidence>
<proteinExistence type="predicted"/>
<name>A0AAJ3NF74_9FLAO</name>
<evidence type="ECO:0000313" key="1">
    <source>
        <dbReference type="EMBL" id="OPB78714.1"/>
    </source>
</evidence>
<comment type="caution">
    <text evidence="1">The sequence shown here is derived from an EMBL/GenBank/DDBJ whole genome shotgun (WGS) entry which is preliminary data.</text>
</comment>
<protein>
    <submittedName>
        <fullName evidence="1">Uncharacterized protein</fullName>
    </submittedName>
</protein>
<keyword evidence="3" id="KW-1185">Reference proteome</keyword>
<accession>A0AAJ3NF74</accession>